<keyword evidence="4" id="KW-1185">Reference proteome</keyword>
<dbReference type="eggNOG" id="COG3366">
    <property type="taxonomic scope" value="Bacteria"/>
</dbReference>
<dbReference type="AlphaFoldDB" id="F3QKA9"/>
<evidence type="ECO:0000259" key="2">
    <source>
        <dbReference type="Pfam" id="PF07670"/>
    </source>
</evidence>
<evidence type="ECO:0000313" key="4">
    <source>
        <dbReference type="Proteomes" id="UP000005156"/>
    </source>
</evidence>
<feature type="transmembrane region" description="Helical" evidence="1">
    <location>
        <begin position="144"/>
        <end position="164"/>
    </location>
</feature>
<keyword evidence="1" id="KW-0472">Membrane</keyword>
<dbReference type="HOGENOM" id="CLU_081837_0_0_4"/>
<dbReference type="Proteomes" id="UP000005156">
    <property type="component" value="Unassembled WGS sequence"/>
</dbReference>
<gene>
    <name evidence="3" type="ORF">HMPREF9439_01367</name>
</gene>
<keyword evidence="1" id="KW-0812">Transmembrane</keyword>
<feature type="transmembrane region" description="Helical" evidence="1">
    <location>
        <begin position="79"/>
        <end position="99"/>
    </location>
</feature>
<proteinExistence type="predicted"/>
<feature type="transmembrane region" description="Helical" evidence="1">
    <location>
        <begin position="235"/>
        <end position="253"/>
    </location>
</feature>
<dbReference type="EMBL" id="AFBP01000036">
    <property type="protein sequence ID" value="EGG54543.1"/>
    <property type="molecule type" value="Genomic_DNA"/>
</dbReference>
<comment type="caution">
    <text evidence="3">The sequence shown here is derived from an EMBL/GenBank/DDBJ whole genome shotgun (WGS) entry which is preliminary data.</text>
</comment>
<name>F3QKA9_9BURK</name>
<feature type="domain" description="Nucleoside transporter/FeoB GTPase Gate" evidence="2">
    <location>
        <begin position="148"/>
        <end position="239"/>
    </location>
</feature>
<organism evidence="3 4">
    <name type="scientific">Parasutterella excrementihominis YIT 11859</name>
    <dbReference type="NCBI Taxonomy" id="762966"/>
    <lineage>
        <taxon>Bacteria</taxon>
        <taxon>Pseudomonadati</taxon>
        <taxon>Pseudomonadota</taxon>
        <taxon>Betaproteobacteria</taxon>
        <taxon>Burkholderiales</taxon>
        <taxon>Sutterellaceae</taxon>
        <taxon>Parasutterella</taxon>
    </lineage>
</organism>
<reference evidence="3 4" key="1">
    <citation type="submission" date="2011-02" db="EMBL/GenBank/DDBJ databases">
        <authorList>
            <person name="Weinstock G."/>
            <person name="Sodergren E."/>
            <person name="Clifton S."/>
            <person name="Fulton L."/>
            <person name="Fulton B."/>
            <person name="Courtney L."/>
            <person name="Fronick C."/>
            <person name="Harrison M."/>
            <person name="Strong C."/>
            <person name="Farmer C."/>
            <person name="Delahaunty K."/>
            <person name="Markovic C."/>
            <person name="Hall O."/>
            <person name="Minx P."/>
            <person name="Tomlinson C."/>
            <person name="Mitreva M."/>
            <person name="Hou S."/>
            <person name="Chen J."/>
            <person name="Wollam A."/>
            <person name="Pepin K.H."/>
            <person name="Johnson M."/>
            <person name="Bhonagiri V."/>
            <person name="Zhang X."/>
            <person name="Suruliraj S."/>
            <person name="Warren W."/>
            <person name="Chinwalla A."/>
            <person name="Mardis E.R."/>
            <person name="Wilson R.K."/>
        </authorList>
    </citation>
    <scope>NUCLEOTIDE SEQUENCE [LARGE SCALE GENOMIC DNA]</scope>
    <source>
        <strain evidence="3 4">YIT 11859</strain>
    </source>
</reference>
<sequence>MVTRKPRGHAFFFSDEKNGLSHGGKRALREPGAADKHIQKTKFALFVTFKDSPMASSNLNDKKPELADDKEKKVTIGNYISLIMACVFFSGVCATNQWWGIFDFTTINGSFGKVVTAVSQNADGIHTAMANFRGKGGSGAIDGFMFALTLVPTVMFALAMITVFDHYGALKAARQMLTPILRPLIGVPGGAGLALIASLQSTDGGAALTRQLKDDNVLTAKELNNFATFQMTADALITNFLSSGAVLFTLLAADGKPAVPVSIGACLGILFLGKILAANIMRVIQMGGKINLKKSA</sequence>
<keyword evidence="1" id="KW-1133">Transmembrane helix</keyword>
<protein>
    <submittedName>
        <fullName evidence="3">Transporter gate domain protein</fullName>
    </submittedName>
</protein>
<evidence type="ECO:0000313" key="3">
    <source>
        <dbReference type="EMBL" id="EGG54543.1"/>
    </source>
</evidence>
<dbReference type="InterPro" id="IPR011642">
    <property type="entry name" value="Gate_dom"/>
</dbReference>
<dbReference type="Pfam" id="PF07670">
    <property type="entry name" value="Gate"/>
    <property type="match status" value="1"/>
</dbReference>
<evidence type="ECO:0000256" key="1">
    <source>
        <dbReference type="SAM" id="Phobius"/>
    </source>
</evidence>
<accession>F3QKA9</accession>
<feature type="transmembrane region" description="Helical" evidence="1">
    <location>
        <begin position="259"/>
        <end position="284"/>
    </location>
</feature>